<organism evidence="3 4">
    <name type="scientific">Skeletonema marinoi</name>
    <dbReference type="NCBI Taxonomy" id="267567"/>
    <lineage>
        <taxon>Eukaryota</taxon>
        <taxon>Sar</taxon>
        <taxon>Stramenopiles</taxon>
        <taxon>Ochrophyta</taxon>
        <taxon>Bacillariophyta</taxon>
        <taxon>Coscinodiscophyceae</taxon>
        <taxon>Thalassiosirophycidae</taxon>
        <taxon>Thalassiosirales</taxon>
        <taxon>Skeletonemataceae</taxon>
        <taxon>Skeletonema</taxon>
        <taxon>Skeletonema marinoi-dohrnii complex</taxon>
    </lineage>
</organism>
<evidence type="ECO:0000259" key="2">
    <source>
        <dbReference type="Pfam" id="PF03457"/>
    </source>
</evidence>
<dbReference type="AlphaFoldDB" id="A0AAD8YKN8"/>
<keyword evidence="3" id="KW-0067">ATP-binding</keyword>
<feature type="region of interest" description="Disordered" evidence="1">
    <location>
        <begin position="28"/>
        <end position="51"/>
    </location>
</feature>
<keyword evidence="3" id="KW-0347">Helicase</keyword>
<accession>A0AAD8YKN8</accession>
<proteinExistence type="predicted"/>
<dbReference type="PANTHER" id="PTHR33418">
    <property type="entry name" value="HELICASE-ASSOCIATED"/>
    <property type="match status" value="1"/>
</dbReference>
<dbReference type="Proteomes" id="UP001224775">
    <property type="component" value="Unassembled WGS sequence"/>
</dbReference>
<feature type="region of interest" description="Disordered" evidence="1">
    <location>
        <begin position="68"/>
        <end position="120"/>
    </location>
</feature>
<dbReference type="PANTHER" id="PTHR33418:SF1">
    <property type="entry name" value="HELICASE-ASSOCIATED DOMAIN-CONTAINING PROTEIN"/>
    <property type="match status" value="1"/>
</dbReference>
<protein>
    <submittedName>
        <fullName evidence="3">Helicase-associated domain-containing protein</fullName>
    </submittedName>
</protein>
<comment type="caution">
    <text evidence="3">The sequence shown here is derived from an EMBL/GenBank/DDBJ whole genome shotgun (WGS) entry which is preliminary data.</text>
</comment>
<dbReference type="Gene3D" id="6.10.140.530">
    <property type="match status" value="1"/>
</dbReference>
<keyword evidence="3" id="KW-0378">Hydrolase</keyword>
<dbReference type="EMBL" id="JATAAI010000001">
    <property type="protein sequence ID" value="KAK1748356.1"/>
    <property type="molecule type" value="Genomic_DNA"/>
</dbReference>
<sequence>MDNDHGGPPLGGMELLLHCLQTRGRLHPIPKDGSALDGKFPSTAQHQKLHQQHEIEIDKIDPVPVNVMQHHRQSETQQQQQQQEQQQNSQEPVREIQTTPATTAAAGVTNDETQLQPTKYDSFEEKETTHLEMGDWIKQQRKVHIEAAESCDYLFQHRFQQLDQLGFDWNTPPWDVRYQELATFKELNRHCDVPVNHPGGLGIWVINQRFNVRDMPKERTTVLDALGFIWNHNRKDRKMMHGTYIGKWVGKQREEYKKWEKKKQSQLSQYRIDKLNGAGFQWSLTGKLRIVFPAVVANEQDQLMMKKRAGKFSTNSNVDPVRLNTTEFKPQPINSQLAITLNMRWELPATLLLALPFQQIGVQAFLCRGHHIVPILKSIQNQPLQSAVDDIEPYVGPVGSMGDMEGGELALQVLVAPSLVAPGKGLFLCIYDDIDDDGGDTEEIGAVEEIIIPQGTPICGYARGYFADEAEEDGDKSVGFLFAGENVADVTAVFYNKQLMTLSDALWTVYQERCEEGNTDTSNLLFGHCVQISNETGVSIQADTDFMSRIFIPDVKEDDKFSPTSLGIYANDLAFDPDSNEEQYFENSERNNILQLVWRLAKDEKTGMVVPTWPVVVTKQDIRF</sequence>
<evidence type="ECO:0000256" key="1">
    <source>
        <dbReference type="SAM" id="MobiDB-lite"/>
    </source>
</evidence>
<feature type="domain" description="Helicase-associated" evidence="2">
    <location>
        <begin position="173"/>
        <end position="228"/>
    </location>
</feature>
<name>A0AAD8YKN8_9STRA</name>
<evidence type="ECO:0000313" key="4">
    <source>
        <dbReference type="Proteomes" id="UP001224775"/>
    </source>
</evidence>
<dbReference type="InterPro" id="IPR005114">
    <property type="entry name" value="Helicase_assoc"/>
</dbReference>
<gene>
    <name evidence="3" type="ORF">QTG54_000295</name>
</gene>
<reference evidence="3" key="1">
    <citation type="submission" date="2023-06" db="EMBL/GenBank/DDBJ databases">
        <title>Survivors Of The Sea: Transcriptome response of Skeletonema marinoi to long-term dormancy.</title>
        <authorList>
            <person name="Pinder M.I.M."/>
            <person name="Kourtchenko O."/>
            <person name="Robertson E.K."/>
            <person name="Larsson T."/>
            <person name="Maumus F."/>
            <person name="Osuna-Cruz C.M."/>
            <person name="Vancaester E."/>
            <person name="Stenow R."/>
            <person name="Vandepoele K."/>
            <person name="Ploug H."/>
            <person name="Bruchert V."/>
            <person name="Godhe A."/>
            <person name="Topel M."/>
        </authorList>
    </citation>
    <scope>NUCLEOTIDE SEQUENCE</scope>
    <source>
        <strain evidence="3">R05AC</strain>
    </source>
</reference>
<keyword evidence="3" id="KW-0547">Nucleotide-binding</keyword>
<feature type="compositionally biased region" description="Low complexity" evidence="1">
    <location>
        <begin position="75"/>
        <end position="91"/>
    </location>
</feature>
<keyword evidence="4" id="KW-1185">Reference proteome</keyword>
<dbReference type="GO" id="GO:0004386">
    <property type="term" value="F:helicase activity"/>
    <property type="evidence" value="ECO:0007669"/>
    <property type="project" value="UniProtKB-KW"/>
</dbReference>
<feature type="compositionally biased region" description="Polar residues" evidence="1">
    <location>
        <begin position="110"/>
        <end position="119"/>
    </location>
</feature>
<dbReference type="Pfam" id="PF03457">
    <property type="entry name" value="HA"/>
    <property type="match status" value="1"/>
</dbReference>
<evidence type="ECO:0000313" key="3">
    <source>
        <dbReference type="EMBL" id="KAK1748356.1"/>
    </source>
</evidence>